<dbReference type="NCBIfam" id="TIGR00071">
    <property type="entry name" value="hisT_truA"/>
    <property type="match status" value="1"/>
</dbReference>
<dbReference type="Proteomes" id="UP000193431">
    <property type="component" value="Chromosome"/>
</dbReference>
<accession>A0A1W6MNI6</accession>
<proteinExistence type="inferred from homology"/>
<gene>
    <name evidence="4" type="primary">truA</name>
    <name evidence="9" type="ORF">BST97_14830</name>
</gene>
<dbReference type="EMBL" id="CP019344">
    <property type="protein sequence ID" value="ARN79155.1"/>
    <property type="molecule type" value="Genomic_DNA"/>
</dbReference>
<reference evidence="9 10" key="1">
    <citation type="submission" date="2016-11" db="EMBL/GenBank/DDBJ databases">
        <title>Trade-off between light-utilization and light-protection in marine flavobacteria.</title>
        <authorList>
            <person name="Kumagai Y."/>
        </authorList>
    </citation>
    <scope>NUCLEOTIDE SEQUENCE [LARGE SCALE GENOMIC DNA]</scope>
    <source>
        <strain evidence="9 10">JCM 13191</strain>
    </source>
</reference>
<keyword evidence="3 4" id="KW-0413">Isomerase</keyword>
<dbReference type="PIRSF" id="PIRSF001430">
    <property type="entry name" value="tRNA_psdUrid_synth"/>
    <property type="match status" value="1"/>
</dbReference>
<evidence type="ECO:0000259" key="8">
    <source>
        <dbReference type="Pfam" id="PF01416"/>
    </source>
</evidence>
<dbReference type="Gene3D" id="3.30.70.660">
    <property type="entry name" value="Pseudouridine synthase I, catalytic domain, C-terminal subdomain"/>
    <property type="match status" value="1"/>
</dbReference>
<feature type="binding site" evidence="4 6">
    <location>
        <position position="113"/>
    </location>
    <ligand>
        <name>substrate</name>
    </ligand>
</feature>
<comment type="similarity">
    <text evidence="1 4 7">Belongs to the tRNA pseudouridine synthase TruA family.</text>
</comment>
<dbReference type="Pfam" id="PF01416">
    <property type="entry name" value="PseudoU_synth_1"/>
    <property type="match status" value="1"/>
</dbReference>
<evidence type="ECO:0000256" key="2">
    <source>
        <dbReference type="ARBA" id="ARBA00022694"/>
    </source>
</evidence>
<evidence type="ECO:0000256" key="7">
    <source>
        <dbReference type="RuleBase" id="RU003792"/>
    </source>
</evidence>
<sequence length="253" mass="29335">MSSSRRYFIEFAYDGTNYHGWQKQPDAITVQERLEEGLKLLLKQPVLTTGAGRTDTGVHAKQMFAHFDLEKPAQIENIVYRLNRWLPEDISVFNLYEVGSEDHARFDAISRSYEYHIHLRPDPFFNKNSYILYRKPDFGLMQEAADQLLGTKNFKCFSRSKTQVKTYNCTVTEARFQIDDHHVIFHITADRFLRNMVRAVMGTLLEIGYGKKMVEDLDHIIKSQDRNQAGPSAPGQGLYLTKIVYPDRVPLHS</sequence>
<dbReference type="STRING" id="331648.BST97_14830"/>
<evidence type="ECO:0000256" key="5">
    <source>
        <dbReference type="PIRSR" id="PIRSR001430-1"/>
    </source>
</evidence>
<dbReference type="RefSeq" id="WP_085767960.1">
    <property type="nucleotide sequence ID" value="NZ_CP019344.1"/>
</dbReference>
<dbReference type="PANTHER" id="PTHR11142">
    <property type="entry name" value="PSEUDOURIDYLATE SYNTHASE"/>
    <property type="match status" value="1"/>
</dbReference>
<feature type="active site" description="Nucleophile" evidence="4 5">
    <location>
        <position position="55"/>
    </location>
</feature>
<comment type="catalytic activity">
    <reaction evidence="4 7">
        <text>uridine(38/39/40) in tRNA = pseudouridine(38/39/40) in tRNA</text>
        <dbReference type="Rhea" id="RHEA:22376"/>
        <dbReference type="Rhea" id="RHEA-COMP:10085"/>
        <dbReference type="Rhea" id="RHEA-COMP:10087"/>
        <dbReference type="ChEBI" id="CHEBI:65314"/>
        <dbReference type="ChEBI" id="CHEBI:65315"/>
        <dbReference type="EC" id="5.4.99.12"/>
    </reaction>
</comment>
<dbReference type="InterPro" id="IPR020095">
    <property type="entry name" value="PsdUridine_synth_TruA_C"/>
</dbReference>
<organism evidence="9 10">
    <name type="scientific">Nonlabens spongiae</name>
    <dbReference type="NCBI Taxonomy" id="331648"/>
    <lineage>
        <taxon>Bacteria</taxon>
        <taxon>Pseudomonadati</taxon>
        <taxon>Bacteroidota</taxon>
        <taxon>Flavobacteriia</taxon>
        <taxon>Flavobacteriales</taxon>
        <taxon>Flavobacteriaceae</taxon>
        <taxon>Nonlabens</taxon>
    </lineage>
</organism>
<dbReference type="GO" id="GO:0031119">
    <property type="term" value="P:tRNA pseudouridine synthesis"/>
    <property type="evidence" value="ECO:0007669"/>
    <property type="project" value="UniProtKB-UniRule"/>
</dbReference>
<dbReference type="EC" id="5.4.99.12" evidence="4"/>
<dbReference type="AlphaFoldDB" id="A0A1W6MNI6"/>
<comment type="function">
    <text evidence="4">Formation of pseudouridine at positions 38, 39 and 40 in the anticodon stem and loop of transfer RNAs.</text>
</comment>
<comment type="subunit">
    <text evidence="4">Homodimer.</text>
</comment>
<dbReference type="SUPFAM" id="SSF55120">
    <property type="entry name" value="Pseudouridine synthase"/>
    <property type="match status" value="1"/>
</dbReference>
<dbReference type="FunFam" id="3.30.70.580:FF:000001">
    <property type="entry name" value="tRNA pseudouridine synthase A"/>
    <property type="match status" value="1"/>
</dbReference>
<evidence type="ECO:0000256" key="4">
    <source>
        <dbReference type="HAMAP-Rule" id="MF_00171"/>
    </source>
</evidence>
<dbReference type="Gene3D" id="3.30.70.580">
    <property type="entry name" value="Pseudouridine synthase I, catalytic domain, N-terminal subdomain"/>
    <property type="match status" value="1"/>
</dbReference>
<protein>
    <recommendedName>
        <fullName evidence="4">tRNA pseudouridine synthase A</fullName>
        <ecNumber evidence="4">5.4.99.12</ecNumber>
    </recommendedName>
    <alternativeName>
        <fullName evidence="4">tRNA pseudouridine(38-40) synthase</fullName>
    </alternativeName>
    <alternativeName>
        <fullName evidence="4">tRNA pseudouridylate synthase I</fullName>
    </alternativeName>
    <alternativeName>
        <fullName evidence="4">tRNA-uridine isomerase I</fullName>
    </alternativeName>
</protein>
<dbReference type="GO" id="GO:0003723">
    <property type="term" value="F:RNA binding"/>
    <property type="evidence" value="ECO:0007669"/>
    <property type="project" value="InterPro"/>
</dbReference>
<feature type="domain" description="Pseudouridine synthase I TruA alpha/beta" evidence="8">
    <location>
        <begin position="144"/>
        <end position="246"/>
    </location>
</feature>
<evidence type="ECO:0000256" key="6">
    <source>
        <dbReference type="PIRSR" id="PIRSR001430-2"/>
    </source>
</evidence>
<evidence type="ECO:0000313" key="10">
    <source>
        <dbReference type="Proteomes" id="UP000193431"/>
    </source>
</evidence>
<dbReference type="HAMAP" id="MF_00171">
    <property type="entry name" value="TruA"/>
    <property type="match status" value="1"/>
</dbReference>
<dbReference type="OrthoDB" id="9811823at2"/>
<evidence type="ECO:0000313" key="9">
    <source>
        <dbReference type="EMBL" id="ARN79155.1"/>
    </source>
</evidence>
<evidence type="ECO:0000256" key="3">
    <source>
        <dbReference type="ARBA" id="ARBA00023235"/>
    </source>
</evidence>
<dbReference type="PANTHER" id="PTHR11142:SF0">
    <property type="entry name" value="TRNA PSEUDOURIDINE SYNTHASE-LIKE 1"/>
    <property type="match status" value="1"/>
</dbReference>
<dbReference type="InterPro" id="IPR020103">
    <property type="entry name" value="PsdUridine_synth_cat_dom_sf"/>
</dbReference>
<keyword evidence="2 4" id="KW-0819">tRNA processing</keyword>
<comment type="caution">
    <text evidence="4">Lacks conserved residue(s) required for the propagation of feature annotation.</text>
</comment>
<evidence type="ECO:0000256" key="1">
    <source>
        <dbReference type="ARBA" id="ARBA00009375"/>
    </source>
</evidence>
<dbReference type="InterPro" id="IPR001406">
    <property type="entry name" value="PsdUridine_synth_TruA"/>
</dbReference>
<dbReference type="CDD" id="cd02570">
    <property type="entry name" value="PseudoU_synth_EcTruA"/>
    <property type="match status" value="1"/>
</dbReference>
<dbReference type="GO" id="GO:0160147">
    <property type="term" value="F:tRNA pseudouridine(38-40) synthase activity"/>
    <property type="evidence" value="ECO:0007669"/>
    <property type="project" value="UniProtKB-EC"/>
</dbReference>
<keyword evidence="10" id="KW-1185">Reference proteome</keyword>
<dbReference type="InterPro" id="IPR020097">
    <property type="entry name" value="PsdUridine_synth_TruA_a/b_dom"/>
</dbReference>
<dbReference type="InterPro" id="IPR020094">
    <property type="entry name" value="TruA/RsuA/RluB/E/F_N"/>
</dbReference>
<name>A0A1W6MNI6_9FLAO</name>